<dbReference type="EMBL" id="JAAOIC020000071">
    <property type="protein sequence ID" value="KAG8034106.1"/>
    <property type="molecule type" value="Genomic_DNA"/>
</dbReference>
<feature type="transmembrane region" description="Helical" evidence="1">
    <location>
        <begin position="12"/>
        <end position="34"/>
    </location>
</feature>
<evidence type="ECO:0000313" key="3">
    <source>
        <dbReference type="EMBL" id="KAG8034107.1"/>
    </source>
</evidence>
<dbReference type="Proteomes" id="UP000729913">
    <property type="component" value="Unassembled WGS sequence"/>
</dbReference>
<evidence type="ECO:0000256" key="1">
    <source>
        <dbReference type="SAM" id="Phobius"/>
    </source>
</evidence>
<evidence type="ECO:0000313" key="2">
    <source>
        <dbReference type="EMBL" id="KAG8034106.1"/>
    </source>
</evidence>
<protein>
    <submittedName>
        <fullName evidence="2">Uncharacterized protein</fullName>
    </submittedName>
</protein>
<keyword evidence="4" id="KW-1185">Reference proteome</keyword>
<dbReference type="EMBL" id="JAAOIC020000071">
    <property type="protein sequence ID" value="KAG8034107.1"/>
    <property type="molecule type" value="Genomic_DNA"/>
</dbReference>
<proteinExistence type="predicted"/>
<gene>
    <name evidence="2" type="ORF">G9C98_004559</name>
    <name evidence="3" type="ORF">G9C98_004560</name>
</gene>
<keyword evidence="1" id="KW-1133">Transmembrane helix</keyword>
<name>A0A8J5QP32_9HYME</name>
<evidence type="ECO:0000313" key="4">
    <source>
        <dbReference type="Proteomes" id="UP000729913"/>
    </source>
</evidence>
<keyword evidence="1" id="KW-0472">Membrane</keyword>
<accession>A0A8J5QP32</accession>
<dbReference type="AlphaFoldDB" id="A0A8J5QP32"/>
<keyword evidence="1" id="KW-0812">Transmembrane</keyword>
<reference evidence="2" key="2">
    <citation type="submission" date="2021-04" db="EMBL/GenBank/DDBJ databases">
        <title>Genome-wide patterns of bracovirus chromosomal integration into multiple host tissues during parasitism.</title>
        <authorList>
            <person name="Chebbi M.A.C."/>
        </authorList>
    </citation>
    <scope>NUCLEOTIDE SEQUENCE</scope>
    <source>
        <tissue evidence="2">Whole body</tissue>
    </source>
</reference>
<reference evidence="2" key="1">
    <citation type="submission" date="2020-03" db="EMBL/GenBank/DDBJ databases">
        <authorList>
            <person name="Chebbi M.A."/>
            <person name="Drezen J.M."/>
        </authorList>
    </citation>
    <scope>NUCLEOTIDE SEQUENCE</scope>
    <source>
        <tissue evidence="2">Whole body</tissue>
    </source>
</reference>
<sequence>MMKRLFRKGQAYAAAVDFGLLSGHLLNAVIYVFAMSAIEKLEIAVHSVVKNHETLKYLPIIHSAGLD</sequence>
<organism evidence="2 4">
    <name type="scientific">Cotesia typhae</name>
    <dbReference type="NCBI Taxonomy" id="2053667"/>
    <lineage>
        <taxon>Eukaryota</taxon>
        <taxon>Metazoa</taxon>
        <taxon>Ecdysozoa</taxon>
        <taxon>Arthropoda</taxon>
        <taxon>Hexapoda</taxon>
        <taxon>Insecta</taxon>
        <taxon>Pterygota</taxon>
        <taxon>Neoptera</taxon>
        <taxon>Endopterygota</taxon>
        <taxon>Hymenoptera</taxon>
        <taxon>Apocrita</taxon>
        <taxon>Ichneumonoidea</taxon>
        <taxon>Braconidae</taxon>
        <taxon>Microgastrinae</taxon>
        <taxon>Cotesia</taxon>
    </lineage>
</organism>
<comment type="caution">
    <text evidence="2">The sequence shown here is derived from an EMBL/GenBank/DDBJ whole genome shotgun (WGS) entry which is preliminary data.</text>
</comment>